<dbReference type="InterPro" id="IPR013320">
    <property type="entry name" value="ConA-like_dom_sf"/>
</dbReference>
<dbReference type="Pfam" id="PF07635">
    <property type="entry name" value="PSCyt1"/>
    <property type="match status" value="2"/>
</dbReference>
<evidence type="ECO:0000313" key="4">
    <source>
        <dbReference type="EMBL" id="SUZ52954.1"/>
    </source>
</evidence>
<dbReference type="InterPro" id="IPR006558">
    <property type="entry name" value="LamG-like"/>
</dbReference>
<dbReference type="AlphaFoldDB" id="A0A381NFT0"/>
<gene>
    <name evidence="4" type="ORF">METZ01_LOCUS5808</name>
</gene>
<sequence length="1213" mass="133306">MGMTVRRAPILLGVLALGLGGYVSLELSAAPVRAPAQSVEFIRDVRPVLAESCFACHGPAEATRQADLRLDTSDFIGSAVLPGDAEGSPLFQRLTAEAPTGRMPPTSSGRSLTADQIEVVRQWIDAGAVWGDDLAAADVGGAPVVARTVDFSREVRPLLSENCFACHGPDEGGRQAGLRLDVQEGLFADRGQFGGPVIVAGDAEDSQLVHRITASDLQVRMPYRLGMDTSVVPGREEDGLTDGQIETLRLWIDQGAEWQSHWAFDPPERPVLPVVTDTEWARNPIDDFVLAGLERNGISPSAEADRTTLLRRVTLDLTGLPPTGAEIAAFLNDDSPDAYEKAVDGLLGSSGYGERMAVQWLDGARYADTSGYQTDSERSMWRYRDWVIDAYNANMPFDQFTIEQLAGDLLPDATLDQRIATAFNRNHSQNGEGGIIEEEFLVENVVDRVATTSTVWMGLTLGCARCHDHKFDPLSQKEFYEVFAYFNNVPERGKAFKYGNSPPYVTAPTADQDIELAELDVTLDEAREAFSALDSETSAAQQQWETSLGAAGPVDWVLRDRLLAHYPLDGDIAGVYSGEPVQLSPSVSSALRRTTAPEMATLPASVTLEDGQPHFVPGRVGEAASFDGQRFINAGDIGDFTYNDPFTIAAWIYPTAADGVIVSRALAGDEGERGWGLYLVEGKVLVNLSNRWIDDGVRVEAQHVLRLEEWQHVLVTYDGKKMPSGFQVYVNGEAQELITQLDGINNPIRGREPLRIGASGLPPSNSGATDSRPRFEGQIDDVRIYTAVLTPTQAAVVATGESLSEIVEIAPDRRTAGQAEKLRLAFLDQYASPSIQEAWQLVGDLERQRAELWDSFPTVMVMEEMEPGRDTFQLVRGAYDVPGEQVSPGVPAVLPPLAADQEQNRLAFAEWLVGPDHPLTARVTVNRFWQMYFGTGLVKTAENFGTQGEYPSHPELLDWLATTFVDSGWDVKAMQRAIVTSATYRQESAIAPEMLEQDPENRQLARGPRLRLPAQMIRDQALSVAGLLVEKVGGPSVKPYQPEGLWDQASQQYEQSEGDDLYRRSLYTFWKRTLGPPAMLTFDSSTRETCIVRNGRTNTPLQALNLMNDVTYVEAARSLAQRTMVQGGTTPEERVRFAYQLATAHRPRPDTESVLVDGYRHYLDRYQADRSSALELVNVGESPRDETLDIAELASYTMVANLILNLDRTVTKD</sequence>
<evidence type="ECO:0000256" key="2">
    <source>
        <dbReference type="ARBA" id="ARBA00023157"/>
    </source>
</evidence>
<dbReference type="PANTHER" id="PTHR35889:SF3">
    <property type="entry name" value="F-BOX DOMAIN-CONTAINING PROTEIN"/>
    <property type="match status" value="1"/>
</dbReference>
<dbReference type="InterPro" id="IPR011429">
    <property type="entry name" value="Cyt_c_Planctomycete-type"/>
</dbReference>
<dbReference type="SMART" id="SM00560">
    <property type="entry name" value="LamGL"/>
    <property type="match status" value="1"/>
</dbReference>
<dbReference type="Pfam" id="PF13385">
    <property type="entry name" value="Laminin_G_3"/>
    <property type="match status" value="1"/>
</dbReference>
<dbReference type="Pfam" id="PF07583">
    <property type="entry name" value="PSCyt2"/>
    <property type="match status" value="1"/>
</dbReference>
<dbReference type="CDD" id="cd00110">
    <property type="entry name" value="LamG"/>
    <property type="match status" value="1"/>
</dbReference>
<protein>
    <recommendedName>
        <fullName evidence="3">LamG-like jellyroll fold domain-containing protein</fullName>
    </recommendedName>
</protein>
<dbReference type="InterPro" id="IPR022655">
    <property type="entry name" value="DUF1553"/>
</dbReference>
<organism evidence="4">
    <name type="scientific">marine metagenome</name>
    <dbReference type="NCBI Taxonomy" id="408172"/>
    <lineage>
        <taxon>unclassified sequences</taxon>
        <taxon>metagenomes</taxon>
        <taxon>ecological metagenomes</taxon>
    </lineage>
</organism>
<dbReference type="PANTHER" id="PTHR35889">
    <property type="entry name" value="CYCLOINULO-OLIGOSACCHARIDE FRUCTANOTRANSFERASE-RELATED"/>
    <property type="match status" value="1"/>
</dbReference>
<dbReference type="Gene3D" id="2.60.120.200">
    <property type="match status" value="1"/>
</dbReference>
<proteinExistence type="predicted"/>
<dbReference type="EMBL" id="UINC01000305">
    <property type="protein sequence ID" value="SUZ52954.1"/>
    <property type="molecule type" value="Genomic_DNA"/>
</dbReference>
<dbReference type="SUPFAM" id="SSF49899">
    <property type="entry name" value="Concanavalin A-like lectins/glucanases"/>
    <property type="match status" value="1"/>
</dbReference>
<dbReference type="InterPro" id="IPR001791">
    <property type="entry name" value="Laminin_G"/>
</dbReference>
<dbReference type="Pfam" id="PF07587">
    <property type="entry name" value="PSD1"/>
    <property type="match status" value="1"/>
</dbReference>
<keyword evidence="2" id="KW-1015">Disulfide bond</keyword>
<evidence type="ECO:0000259" key="3">
    <source>
        <dbReference type="SMART" id="SM00560"/>
    </source>
</evidence>
<dbReference type="InterPro" id="IPR011444">
    <property type="entry name" value="DUF1549"/>
</dbReference>
<name>A0A381NFT0_9ZZZZ</name>
<evidence type="ECO:0000256" key="1">
    <source>
        <dbReference type="ARBA" id="ARBA00022729"/>
    </source>
</evidence>
<reference evidence="4" key="1">
    <citation type="submission" date="2018-05" db="EMBL/GenBank/DDBJ databases">
        <authorList>
            <person name="Lanie J.A."/>
            <person name="Ng W.-L."/>
            <person name="Kazmierczak K.M."/>
            <person name="Andrzejewski T.M."/>
            <person name="Davidsen T.M."/>
            <person name="Wayne K.J."/>
            <person name="Tettelin H."/>
            <person name="Glass J.I."/>
            <person name="Rusch D."/>
            <person name="Podicherti R."/>
            <person name="Tsui H.-C.T."/>
            <person name="Winkler M.E."/>
        </authorList>
    </citation>
    <scope>NUCLEOTIDE SEQUENCE</scope>
</reference>
<keyword evidence="1" id="KW-0732">Signal</keyword>
<feature type="domain" description="LamG-like jellyroll fold" evidence="3">
    <location>
        <begin position="644"/>
        <end position="792"/>
    </location>
</feature>
<accession>A0A381NFT0</accession>